<dbReference type="KEGG" id="proe:H9L23_04530"/>
<organism evidence="2 3">
    <name type="scientific">Pedobacter roseus</name>
    <dbReference type="NCBI Taxonomy" id="336820"/>
    <lineage>
        <taxon>Bacteria</taxon>
        <taxon>Pseudomonadati</taxon>
        <taxon>Bacteroidota</taxon>
        <taxon>Sphingobacteriia</taxon>
        <taxon>Sphingobacteriales</taxon>
        <taxon>Sphingobacteriaceae</taxon>
        <taxon>Pedobacter</taxon>
    </lineage>
</organism>
<evidence type="ECO:0000313" key="2">
    <source>
        <dbReference type="EMBL" id="QNN43375.1"/>
    </source>
</evidence>
<dbReference type="Proteomes" id="UP000515806">
    <property type="component" value="Chromosome"/>
</dbReference>
<dbReference type="EMBL" id="CP060723">
    <property type="protein sequence ID" value="QNN43375.1"/>
    <property type="molecule type" value="Genomic_DNA"/>
</dbReference>
<name>A0A7G9QJ50_9SPHI</name>
<gene>
    <name evidence="2" type="ORF">H9L23_04530</name>
</gene>
<keyword evidence="3" id="KW-1185">Reference proteome</keyword>
<evidence type="ECO:0000256" key="1">
    <source>
        <dbReference type="SAM" id="Phobius"/>
    </source>
</evidence>
<keyword evidence="1" id="KW-0472">Membrane</keyword>
<dbReference type="AlphaFoldDB" id="A0A7G9QJ50"/>
<sequence length="170" mass="19607">MSTETSEELSSEDVDLITYEMLPLAKKNLYTIILVFTIAVFIFPFSGGKNGEPSPNSTGHYWEAFVVFVIVAIVYVCFFIVRPIVLLTMDLNSNRKKTIELEVLQKIRTNNAKFVIKCKKTPVKLNGDIILDKSEFYNWWKGDKLMVDYLIKTKLIIGFRKVNIEQENLN</sequence>
<keyword evidence="1" id="KW-1133">Transmembrane helix</keyword>
<proteinExistence type="predicted"/>
<keyword evidence="1" id="KW-0812">Transmembrane</keyword>
<reference evidence="2 3" key="1">
    <citation type="submission" date="2020-08" db="EMBL/GenBank/DDBJ databases">
        <title>Genome sequence of Pedobacter roseus KACC 11594T.</title>
        <authorList>
            <person name="Hyun D.-W."/>
            <person name="Bae J.-W."/>
        </authorList>
    </citation>
    <scope>NUCLEOTIDE SEQUENCE [LARGE SCALE GENOMIC DNA]</scope>
    <source>
        <strain evidence="2 3">KACC 11594</strain>
    </source>
</reference>
<feature type="transmembrane region" description="Helical" evidence="1">
    <location>
        <begin position="65"/>
        <end position="87"/>
    </location>
</feature>
<evidence type="ECO:0000313" key="3">
    <source>
        <dbReference type="Proteomes" id="UP000515806"/>
    </source>
</evidence>
<dbReference type="RefSeq" id="WP_187593857.1">
    <property type="nucleotide sequence ID" value="NZ_CP060723.1"/>
</dbReference>
<protein>
    <submittedName>
        <fullName evidence="2">Uncharacterized protein</fullName>
    </submittedName>
</protein>
<feature type="transmembrane region" description="Helical" evidence="1">
    <location>
        <begin position="28"/>
        <end position="45"/>
    </location>
</feature>
<accession>A0A7G9QJ50</accession>